<sequence>MKRWRRQGENGRGRPRKQYALRYVSGATKKPTVAERTTLAKLKETEVDQKSVAVAQPHRLGSDNRLLESPLGLVVLRHCAPRELWTRGCDFALKFYAWTSAIGAGGNSDQQRSVFWSTENTDVEDDTDDDQKMRVSQRTRLLVDRFTRARWESFSAEVQRVKRPYVVSLEIVREAIGVRGSKLLHRLCVEELSIDNDADQLLVLKGLAALHLYGPPLHRDAPSFRAKPDIDEGDATSIYTKRVDPALTDKIALLKAVFNIGGE</sequence>
<protein>
    <submittedName>
        <fullName evidence="1">Uncharacterized protein</fullName>
    </submittedName>
</protein>
<dbReference type="AlphaFoldDB" id="A0A2J7TM91"/>
<name>A0A2J7TM91_METSI</name>
<reference evidence="1 2" key="1">
    <citation type="submission" date="2017-10" db="EMBL/GenBank/DDBJ databases">
        <title>Genome announcement of Methylocella silvestris TVC from permafrost.</title>
        <authorList>
            <person name="Wang J."/>
            <person name="Geng K."/>
            <person name="Ul-Haque F."/>
            <person name="Crombie A.T."/>
            <person name="Street L.E."/>
            <person name="Wookey P.A."/>
            <person name="Murrell J.C."/>
            <person name="Pratscher J."/>
        </authorList>
    </citation>
    <scope>NUCLEOTIDE SEQUENCE [LARGE SCALE GENOMIC DNA]</scope>
    <source>
        <strain evidence="1 2">TVC</strain>
    </source>
</reference>
<dbReference type="Proteomes" id="UP000236286">
    <property type="component" value="Unassembled WGS sequence"/>
</dbReference>
<gene>
    <name evidence="1" type="ORF">CR492_03110</name>
</gene>
<organism evidence="1 2">
    <name type="scientific">Methylocella silvestris</name>
    <dbReference type="NCBI Taxonomy" id="199596"/>
    <lineage>
        <taxon>Bacteria</taxon>
        <taxon>Pseudomonadati</taxon>
        <taxon>Pseudomonadota</taxon>
        <taxon>Alphaproteobacteria</taxon>
        <taxon>Hyphomicrobiales</taxon>
        <taxon>Beijerinckiaceae</taxon>
        <taxon>Methylocella</taxon>
    </lineage>
</organism>
<dbReference type="RefSeq" id="WP_102842200.1">
    <property type="nucleotide sequence ID" value="NZ_PDZR01000001.1"/>
</dbReference>
<comment type="caution">
    <text evidence="1">The sequence shown here is derived from an EMBL/GenBank/DDBJ whole genome shotgun (WGS) entry which is preliminary data.</text>
</comment>
<evidence type="ECO:0000313" key="1">
    <source>
        <dbReference type="EMBL" id="PNG27892.1"/>
    </source>
</evidence>
<proteinExistence type="predicted"/>
<accession>A0A2J7TM91</accession>
<dbReference type="EMBL" id="PDZR01000001">
    <property type="protein sequence ID" value="PNG27892.1"/>
    <property type="molecule type" value="Genomic_DNA"/>
</dbReference>
<evidence type="ECO:0000313" key="2">
    <source>
        <dbReference type="Proteomes" id="UP000236286"/>
    </source>
</evidence>